<evidence type="ECO:0000313" key="4">
    <source>
        <dbReference type="EMBL" id="MFG3819110.1"/>
    </source>
</evidence>
<name>A0ABW7CG73_9CYAN</name>
<dbReference type="Proteomes" id="UP001604335">
    <property type="component" value="Unassembled WGS sequence"/>
</dbReference>
<comment type="caution">
    <text evidence="4">The sequence shown here is derived from an EMBL/GenBank/DDBJ whole genome shotgun (WGS) entry which is preliminary data.</text>
</comment>
<dbReference type="SUPFAM" id="SSF52418">
    <property type="entry name" value="Nucleoside phosphorylase/phosphoribosyltransferase catalytic domain"/>
    <property type="match status" value="1"/>
</dbReference>
<evidence type="ECO:0000256" key="2">
    <source>
        <dbReference type="ARBA" id="ARBA00022679"/>
    </source>
</evidence>
<gene>
    <name evidence="4" type="ORF">VPK24_15815</name>
</gene>
<evidence type="ECO:0000259" key="3">
    <source>
        <dbReference type="Pfam" id="PF02885"/>
    </source>
</evidence>
<dbReference type="PANTHER" id="PTHR43285">
    <property type="entry name" value="ANTHRANILATE PHOSPHORIBOSYLTRANSFERASE"/>
    <property type="match status" value="1"/>
</dbReference>
<keyword evidence="5" id="KW-1185">Reference proteome</keyword>
<sequence>MSKVFRELLKTIGSGPHTGKNLDRSQAAEAMRLMLTQAATPAQIGAFLIAHRIKRPTGEELAGMLDAYAELGPRLGPIEGDRPLVSFGIPYDGRSRTAPLGIATGLILAAAGFSLLFHGGDRMATKYGITLTELWQALGLDWTRASWEQVERCLAEQGLTYCYLPKHFPETLPLAAYRDEIGKRPPLATLELLWSPYQGPQHRVMGFVHPPTEQMMRDALALHQIESFTTVKGLEGSPDLPHDRTVITGLGQPGRFDRLCLNPWDLGYSQSNLPLGTAAEWAENLSSLFQGSHGQDHPWRTSVIWNAGFYLWRLNSVGSDRPDDFTDQTSLKDYLAQAATIVDQGLAWQKLLDLRSHLAIAPE</sequence>
<dbReference type="Pfam" id="PF02885">
    <property type="entry name" value="Glycos_trans_3N"/>
    <property type="match status" value="1"/>
</dbReference>
<proteinExistence type="predicted"/>
<dbReference type="NCBIfam" id="NF005635">
    <property type="entry name" value="PRK07394.1"/>
    <property type="match status" value="1"/>
</dbReference>
<dbReference type="InterPro" id="IPR017459">
    <property type="entry name" value="Glycosyl_Trfase_fam3_N_dom"/>
</dbReference>
<protein>
    <submittedName>
        <fullName evidence="4">Anthranilate phosphoribosyltransferase family protein</fullName>
    </submittedName>
</protein>
<dbReference type="Gene3D" id="3.40.1030.10">
    <property type="entry name" value="Nucleoside phosphorylase/phosphoribosyltransferase catalytic domain"/>
    <property type="match status" value="1"/>
</dbReference>
<dbReference type="EMBL" id="JAZAQF010000086">
    <property type="protein sequence ID" value="MFG3819110.1"/>
    <property type="molecule type" value="Genomic_DNA"/>
</dbReference>
<feature type="domain" description="Glycosyl transferase family 3 N-terminal" evidence="3">
    <location>
        <begin position="7"/>
        <end position="71"/>
    </location>
</feature>
<evidence type="ECO:0000256" key="1">
    <source>
        <dbReference type="ARBA" id="ARBA00022676"/>
    </source>
</evidence>
<dbReference type="SUPFAM" id="SSF47648">
    <property type="entry name" value="Nucleoside phosphorylase/phosphoribosyltransferase N-terminal domain"/>
    <property type="match status" value="1"/>
</dbReference>
<reference evidence="5" key="1">
    <citation type="journal article" date="2024" name="Algal Res.">
        <title>Biochemical, toxicological and genomic investigation of a high-biomass producing Limnothrix strain isolated from Italian shallow drinking water reservoir.</title>
        <authorList>
            <person name="Simonazzi M."/>
            <person name="Shishido T.K."/>
            <person name="Delbaje E."/>
            <person name="Wahlsten M."/>
            <person name="Fewer D.P."/>
            <person name="Sivonen K."/>
            <person name="Pezzolesi L."/>
            <person name="Pistocchi R."/>
        </authorList>
    </citation>
    <scope>NUCLEOTIDE SEQUENCE [LARGE SCALE GENOMIC DNA]</scope>
    <source>
        <strain evidence="5">LRLZ20PSL1</strain>
    </source>
</reference>
<keyword evidence="1 4" id="KW-0328">Glycosyltransferase</keyword>
<evidence type="ECO:0000313" key="5">
    <source>
        <dbReference type="Proteomes" id="UP001604335"/>
    </source>
</evidence>
<dbReference type="RefSeq" id="WP_393014812.1">
    <property type="nucleotide sequence ID" value="NZ_JAZAQF010000086.1"/>
</dbReference>
<keyword evidence="2" id="KW-0808">Transferase</keyword>
<accession>A0ABW7CG73</accession>
<dbReference type="Gene3D" id="1.20.970.10">
    <property type="entry name" value="Transferase, Pyrimidine Nucleoside Phosphorylase, Chain C"/>
    <property type="match status" value="1"/>
</dbReference>
<organism evidence="4 5">
    <name type="scientific">Limnothrix redekei LRLZ20PSL1</name>
    <dbReference type="NCBI Taxonomy" id="3112953"/>
    <lineage>
        <taxon>Bacteria</taxon>
        <taxon>Bacillati</taxon>
        <taxon>Cyanobacteriota</taxon>
        <taxon>Cyanophyceae</taxon>
        <taxon>Pseudanabaenales</taxon>
        <taxon>Pseudanabaenaceae</taxon>
        <taxon>Limnothrix</taxon>
    </lineage>
</organism>
<dbReference type="PANTHER" id="PTHR43285:SF3">
    <property type="entry name" value="SLL1634 PROTEIN"/>
    <property type="match status" value="1"/>
</dbReference>
<dbReference type="InterPro" id="IPR036320">
    <property type="entry name" value="Glycosyl_Trfase_fam3_N_dom_sf"/>
</dbReference>
<dbReference type="InterPro" id="IPR005940">
    <property type="entry name" value="Anthranilate_Pribosyl_Tfrase"/>
</dbReference>
<dbReference type="InterPro" id="IPR035902">
    <property type="entry name" value="Nuc_phospho_transferase"/>
</dbReference>
<dbReference type="GO" id="GO:0016757">
    <property type="term" value="F:glycosyltransferase activity"/>
    <property type="evidence" value="ECO:0007669"/>
    <property type="project" value="UniProtKB-KW"/>
</dbReference>